<dbReference type="InterPro" id="IPR024079">
    <property type="entry name" value="MetalloPept_cat_dom_sf"/>
</dbReference>
<keyword evidence="3" id="KW-0479">Metal-binding</keyword>
<keyword evidence="9" id="KW-1185">Reference proteome</keyword>
<dbReference type="AlphaFoldDB" id="R7RZQ3"/>
<gene>
    <name evidence="8" type="ORF">STEHIDRAFT_68085</name>
</gene>
<dbReference type="GO" id="GO:0006508">
    <property type="term" value="P:proteolysis"/>
    <property type="evidence" value="ECO:0007669"/>
    <property type="project" value="UniProtKB-KW"/>
</dbReference>
<dbReference type="CDD" id="cd11375">
    <property type="entry name" value="Peptidase_M54"/>
    <property type="match status" value="1"/>
</dbReference>
<evidence type="ECO:0000256" key="7">
    <source>
        <dbReference type="SAM" id="MobiDB-lite"/>
    </source>
</evidence>
<evidence type="ECO:0000256" key="4">
    <source>
        <dbReference type="ARBA" id="ARBA00022801"/>
    </source>
</evidence>
<evidence type="ECO:0000256" key="6">
    <source>
        <dbReference type="ARBA" id="ARBA00023049"/>
    </source>
</evidence>
<feature type="non-terminal residue" evidence="8">
    <location>
        <position position="1"/>
    </location>
</feature>
<dbReference type="Gene3D" id="3.40.390.10">
    <property type="entry name" value="Collagenase (Catalytic Domain)"/>
    <property type="match status" value="1"/>
</dbReference>
<dbReference type="Proteomes" id="UP000053927">
    <property type="component" value="Unassembled WGS sequence"/>
</dbReference>
<dbReference type="GeneID" id="18806411"/>
<dbReference type="OrthoDB" id="2365600at2759"/>
<sequence length="412" mass="45335">ASVPSPETFPGPVVLLDDDPRYPPQSFRSWKRDKDRNEVTEARGVIYVAPPPEVKEEVGFVTGWTRPVGTGGQAQYNTTPHPEMNDVVDYLAAFYHPVPIKLLPASTLTFSAWIEDSKAKSRSKHTSQNPRYIALNTPTESIRIRTRLAPSSSTDSGPGPLFPDPLNLDDLLDAALSILPSDAYAILCLVAHDIYESEDDDIACGRAYGASRIAVVSMARYDPGLDGAQGLNEIRPWPASHFGEHGTIDAAPPPATKKRKSATTSQPSQQALTPLRAAFAHHTPTPHPSSVYLFRICRTASHELGHCFGMDHCVYYACSMQGTTSLAEDMRQPPYLCPVDLGKVITATSAGAQSVERIEAERIRERYGAMIRVCQRFAGRFRQGDEESRGPWKAFGAWIEGRVQELDNEDDD</sequence>
<dbReference type="GO" id="GO:0046872">
    <property type="term" value="F:metal ion binding"/>
    <property type="evidence" value="ECO:0007669"/>
    <property type="project" value="UniProtKB-KW"/>
</dbReference>
<keyword evidence="2" id="KW-0645">Protease</keyword>
<feature type="region of interest" description="Disordered" evidence="7">
    <location>
        <begin position="1"/>
        <end position="35"/>
    </location>
</feature>
<dbReference type="GO" id="GO:0008237">
    <property type="term" value="F:metallopeptidase activity"/>
    <property type="evidence" value="ECO:0007669"/>
    <property type="project" value="UniProtKB-KW"/>
</dbReference>
<dbReference type="SUPFAM" id="SSF55486">
    <property type="entry name" value="Metalloproteases ('zincins'), catalytic domain"/>
    <property type="match status" value="1"/>
</dbReference>
<dbReference type="PANTHER" id="PTHR15910">
    <property type="entry name" value="ARCHAEMETZINCIN"/>
    <property type="match status" value="1"/>
</dbReference>
<dbReference type="RefSeq" id="XP_007310383.1">
    <property type="nucleotide sequence ID" value="XM_007310321.1"/>
</dbReference>
<organism evidence="8 9">
    <name type="scientific">Stereum hirsutum (strain FP-91666)</name>
    <name type="common">White-rot fungus</name>
    <dbReference type="NCBI Taxonomy" id="721885"/>
    <lineage>
        <taxon>Eukaryota</taxon>
        <taxon>Fungi</taxon>
        <taxon>Dikarya</taxon>
        <taxon>Basidiomycota</taxon>
        <taxon>Agaricomycotina</taxon>
        <taxon>Agaricomycetes</taxon>
        <taxon>Russulales</taxon>
        <taxon>Stereaceae</taxon>
        <taxon>Stereum</taxon>
    </lineage>
</organism>
<dbReference type="OMA" id="CFGIDHC"/>
<accession>R7RZQ3</accession>
<protein>
    <submittedName>
        <fullName evidence="8">Uncharacterized protein</fullName>
    </submittedName>
</protein>
<name>R7RZQ3_STEHR</name>
<keyword evidence="6" id="KW-0482">Metalloprotease</keyword>
<evidence type="ECO:0000256" key="3">
    <source>
        <dbReference type="ARBA" id="ARBA00022723"/>
    </source>
</evidence>
<evidence type="ECO:0000313" key="9">
    <source>
        <dbReference type="Proteomes" id="UP000053927"/>
    </source>
</evidence>
<keyword evidence="4" id="KW-0378">Hydrolase</keyword>
<evidence type="ECO:0000313" key="8">
    <source>
        <dbReference type="EMBL" id="EIM80328.1"/>
    </source>
</evidence>
<evidence type="ECO:0000256" key="1">
    <source>
        <dbReference type="ARBA" id="ARBA00001947"/>
    </source>
</evidence>
<dbReference type="eggNOG" id="ENOG502QVTZ">
    <property type="taxonomic scope" value="Eukaryota"/>
</dbReference>
<evidence type="ECO:0000256" key="2">
    <source>
        <dbReference type="ARBA" id="ARBA00022670"/>
    </source>
</evidence>
<keyword evidence="5" id="KW-0862">Zinc</keyword>
<evidence type="ECO:0000256" key="5">
    <source>
        <dbReference type="ARBA" id="ARBA00022833"/>
    </source>
</evidence>
<reference evidence="9" key="1">
    <citation type="journal article" date="2012" name="Science">
        <title>The Paleozoic origin of enzymatic lignin decomposition reconstructed from 31 fungal genomes.</title>
        <authorList>
            <person name="Floudas D."/>
            <person name="Binder M."/>
            <person name="Riley R."/>
            <person name="Barry K."/>
            <person name="Blanchette R.A."/>
            <person name="Henrissat B."/>
            <person name="Martinez A.T."/>
            <person name="Otillar R."/>
            <person name="Spatafora J.W."/>
            <person name="Yadav J.S."/>
            <person name="Aerts A."/>
            <person name="Benoit I."/>
            <person name="Boyd A."/>
            <person name="Carlson A."/>
            <person name="Copeland A."/>
            <person name="Coutinho P.M."/>
            <person name="de Vries R.P."/>
            <person name="Ferreira P."/>
            <person name="Findley K."/>
            <person name="Foster B."/>
            <person name="Gaskell J."/>
            <person name="Glotzer D."/>
            <person name="Gorecki P."/>
            <person name="Heitman J."/>
            <person name="Hesse C."/>
            <person name="Hori C."/>
            <person name="Igarashi K."/>
            <person name="Jurgens J.A."/>
            <person name="Kallen N."/>
            <person name="Kersten P."/>
            <person name="Kohler A."/>
            <person name="Kuees U."/>
            <person name="Kumar T.K.A."/>
            <person name="Kuo A."/>
            <person name="LaButti K."/>
            <person name="Larrondo L.F."/>
            <person name="Lindquist E."/>
            <person name="Ling A."/>
            <person name="Lombard V."/>
            <person name="Lucas S."/>
            <person name="Lundell T."/>
            <person name="Martin R."/>
            <person name="McLaughlin D.J."/>
            <person name="Morgenstern I."/>
            <person name="Morin E."/>
            <person name="Murat C."/>
            <person name="Nagy L.G."/>
            <person name="Nolan M."/>
            <person name="Ohm R.A."/>
            <person name="Patyshakuliyeva A."/>
            <person name="Rokas A."/>
            <person name="Ruiz-Duenas F.J."/>
            <person name="Sabat G."/>
            <person name="Salamov A."/>
            <person name="Samejima M."/>
            <person name="Schmutz J."/>
            <person name="Slot J.C."/>
            <person name="St John F."/>
            <person name="Stenlid J."/>
            <person name="Sun H."/>
            <person name="Sun S."/>
            <person name="Syed K."/>
            <person name="Tsang A."/>
            <person name="Wiebenga A."/>
            <person name="Young D."/>
            <person name="Pisabarro A."/>
            <person name="Eastwood D.C."/>
            <person name="Martin F."/>
            <person name="Cullen D."/>
            <person name="Grigoriev I.V."/>
            <person name="Hibbett D.S."/>
        </authorList>
    </citation>
    <scope>NUCLEOTIDE SEQUENCE [LARGE SCALE GENOMIC DNA]</scope>
    <source>
        <strain evidence="9">FP-91666</strain>
    </source>
</reference>
<dbReference type="EMBL" id="JH687398">
    <property type="protein sequence ID" value="EIM80328.1"/>
    <property type="molecule type" value="Genomic_DNA"/>
</dbReference>
<comment type="cofactor">
    <cofactor evidence="1">
        <name>Zn(2+)</name>
        <dbReference type="ChEBI" id="CHEBI:29105"/>
    </cofactor>
</comment>
<dbReference type="InterPro" id="IPR012962">
    <property type="entry name" value="Pept_M54_archaemetzincn"/>
</dbReference>
<dbReference type="Pfam" id="PF07998">
    <property type="entry name" value="Peptidase_M54"/>
    <property type="match status" value="1"/>
</dbReference>
<dbReference type="PANTHER" id="PTHR15910:SF1">
    <property type="entry name" value="ARCHAEMETZINCIN-2"/>
    <property type="match status" value="1"/>
</dbReference>
<proteinExistence type="predicted"/>
<feature type="region of interest" description="Disordered" evidence="7">
    <location>
        <begin position="242"/>
        <end position="269"/>
    </location>
</feature>
<dbReference type="KEGG" id="shs:STEHIDRAFT_68085"/>